<evidence type="ECO:0000313" key="1">
    <source>
        <dbReference type="EMBL" id="CAJ73076.1"/>
    </source>
</evidence>
<organism evidence="1">
    <name type="scientific">Kuenenia stuttgartiensis</name>
    <dbReference type="NCBI Taxonomy" id="174633"/>
    <lineage>
        <taxon>Bacteria</taxon>
        <taxon>Pseudomonadati</taxon>
        <taxon>Planctomycetota</taxon>
        <taxon>Candidatus Brocadiia</taxon>
        <taxon>Candidatus Brocadiales</taxon>
        <taxon>Candidatus Brocadiaceae</taxon>
        <taxon>Candidatus Kuenenia</taxon>
    </lineage>
</organism>
<proteinExistence type="predicted"/>
<reference evidence="2 3" key="3">
    <citation type="submission" date="2020-02" db="EMBL/GenBank/DDBJ databases">
        <title>Newly sequenced genome of strain CSTR1 showed variability in Candidatus Kuenenia stuttgartiensis genomes.</title>
        <authorList>
            <person name="Ding C."/>
            <person name="Adrian L."/>
        </authorList>
    </citation>
    <scope>NUCLEOTIDE SEQUENCE [LARGE SCALE GENOMIC DNA]</scope>
    <source>
        <strain evidence="2 3">CSTR1</strain>
    </source>
</reference>
<dbReference type="AlphaFoldDB" id="Q1Q669"/>
<dbReference type="Proteomes" id="UP000501926">
    <property type="component" value="Chromosome"/>
</dbReference>
<name>Q1Q669_KUEST</name>
<dbReference type="EMBL" id="CP049055">
    <property type="protein sequence ID" value="QII13124.1"/>
    <property type="molecule type" value="Genomic_DNA"/>
</dbReference>
<sequence>MAIVFAMQLYCLVRNRPAEARRLVAVVPKINSFPDTCDTGMFPFKPHIFLVVSDHDRVALIQRKGRISCIKLVYPLLTPCERLVISLMVSLRFLR</sequence>
<reference evidence="1" key="2">
    <citation type="submission" date="2006-01" db="EMBL/GenBank/DDBJ databases">
        <authorList>
            <person name="Genoscope"/>
        </authorList>
    </citation>
    <scope>NUCLEOTIDE SEQUENCE</scope>
</reference>
<gene>
    <name evidence="2" type="ORF">KsCSTR_37450</name>
    <name evidence="1" type="ORF">kuste2331</name>
</gene>
<protein>
    <submittedName>
        <fullName evidence="1">Uncharacterized protein</fullName>
    </submittedName>
</protein>
<evidence type="ECO:0000313" key="2">
    <source>
        <dbReference type="EMBL" id="QII13124.1"/>
    </source>
</evidence>
<reference evidence="1" key="1">
    <citation type="journal article" date="2006" name="Nature">
        <title>Deciphering the evolution and metabolism of an anammox bacterium from a community genome.</title>
        <authorList>
            <person name="Strous M."/>
            <person name="Pelletier E."/>
            <person name="Mangenot S."/>
            <person name="Rattei T."/>
            <person name="Lehner A."/>
            <person name="Taylor M.W."/>
            <person name="Horn M."/>
            <person name="Daims H."/>
            <person name="Bartol-Mavel D."/>
            <person name="Wincker P."/>
            <person name="Barbe V."/>
            <person name="Fonknechten N."/>
            <person name="Vallenet D."/>
            <person name="Segurens B."/>
            <person name="Schenowitz-Truong C."/>
            <person name="Medigue C."/>
            <person name="Collingro A."/>
            <person name="Snel B."/>
            <person name="Dutilh B.E."/>
            <person name="OpDenCamp H.J.M."/>
            <person name="vanDerDrift C."/>
            <person name="Cirpus I."/>
            <person name="vanDePas-Schoonen K.T."/>
            <person name="Harhangi H.R."/>
            <person name="vanNiftrik L."/>
            <person name="Schmid M."/>
            <person name="Keltjens J."/>
            <person name="vanDeVossenberg J."/>
            <person name="Kartal B."/>
            <person name="Meier H."/>
            <person name="Frishman D."/>
            <person name="Huynen M.A."/>
            <person name="Mewes H."/>
            <person name="Weissenbach J."/>
            <person name="Jetten M.S.M."/>
            <person name="Wagner M."/>
            <person name="LePaslier D."/>
        </authorList>
    </citation>
    <scope>NUCLEOTIDE SEQUENCE</scope>
</reference>
<dbReference type="EMBL" id="CT573071">
    <property type="protein sequence ID" value="CAJ73076.1"/>
    <property type="molecule type" value="Genomic_DNA"/>
</dbReference>
<evidence type="ECO:0000313" key="3">
    <source>
        <dbReference type="Proteomes" id="UP000501926"/>
    </source>
</evidence>
<accession>Q1Q669</accession>